<evidence type="ECO:0000313" key="2">
    <source>
        <dbReference type="EMBL" id="ANU74734.1"/>
    </source>
</evidence>
<keyword evidence="1" id="KW-0812">Transmembrane</keyword>
<organism evidence="2 3">
    <name type="scientific">Blautia pseudococcoides</name>
    <dbReference type="NCBI Taxonomy" id="1796616"/>
    <lineage>
        <taxon>Bacteria</taxon>
        <taxon>Bacillati</taxon>
        <taxon>Bacillota</taxon>
        <taxon>Clostridia</taxon>
        <taxon>Lachnospirales</taxon>
        <taxon>Lachnospiraceae</taxon>
        <taxon>Blautia</taxon>
    </lineage>
</organism>
<dbReference type="OrthoDB" id="1829094at2"/>
<feature type="transmembrane region" description="Helical" evidence="1">
    <location>
        <begin position="107"/>
        <end position="124"/>
    </location>
</feature>
<dbReference type="AlphaFoldDB" id="A0A1C7I724"/>
<sequence length="258" mass="29643">MNEIVKITEKMLWLYTGDCWYFLIFLVCAGYLFSKNKTHSEIRFINHYMIGIGFIYICPVTAKIIMDYCIGKSVYWRMFWLLPMAMVVALAVTFIASEMDSKVHKNLFVLAILLLLIFSGNFMYSKDVFTKSVNAYKLPEDTFSICDMIEDHAENSRITAVFPTELLPYIRQYDANIYLPYGRRVETETSPSSDARKLFDVMNQTDKSAEELAQLAKQNGCQYIVVSKEDAVNNNLSDGDFKAVADSGNYIIYYDTAN</sequence>
<evidence type="ECO:0000313" key="3">
    <source>
        <dbReference type="Proteomes" id="UP000092574"/>
    </source>
</evidence>
<reference evidence="2" key="1">
    <citation type="submission" date="2017-04" db="EMBL/GenBank/DDBJ databases">
        <title>Complete Genome Sequences of Twelve Strains of a Stable Defined Moderately Diverse Mouse Microbiota 2 (sDMDMm2).</title>
        <authorList>
            <person name="Uchimura Y."/>
            <person name="Wyss M."/>
            <person name="Brugiroux S."/>
            <person name="Limenitakis J.P."/>
            <person name="Stecher B."/>
            <person name="McCoy K.D."/>
            <person name="Macpherson A.J."/>
        </authorList>
    </citation>
    <scope>NUCLEOTIDE SEQUENCE</scope>
    <source>
        <strain evidence="2">YL58</strain>
    </source>
</reference>
<accession>A0A1C7I724</accession>
<gene>
    <name evidence="2" type="ORF">A4V09_02525</name>
</gene>
<dbReference type="EMBL" id="CP015405">
    <property type="protein sequence ID" value="ANU74734.1"/>
    <property type="molecule type" value="Genomic_DNA"/>
</dbReference>
<feature type="transmembrane region" description="Helical" evidence="1">
    <location>
        <begin position="45"/>
        <end position="66"/>
    </location>
</feature>
<keyword evidence="1" id="KW-0472">Membrane</keyword>
<dbReference type="KEGG" id="byl:A4V09_02525"/>
<feature type="transmembrane region" description="Helical" evidence="1">
    <location>
        <begin position="78"/>
        <end position="95"/>
    </location>
</feature>
<protein>
    <submittedName>
        <fullName evidence="2">Uncharacterized protein</fullName>
    </submittedName>
</protein>
<evidence type="ECO:0000256" key="1">
    <source>
        <dbReference type="SAM" id="Phobius"/>
    </source>
</evidence>
<dbReference type="Proteomes" id="UP000092574">
    <property type="component" value="Chromosome"/>
</dbReference>
<feature type="transmembrane region" description="Helical" evidence="1">
    <location>
        <begin position="12"/>
        <end position="33"/>
    </location>
</feature>
<dbReference type="RefSeq" id="WP_065540960.1">
    <property type="nucleotide sequence ID" value="NZ_CP015405.2"/>
</dbReference>
<keyword evidence="3" id="KW-1185">Reference proteome</keyword>
<keyword evidence="1" id="KW-1133">Transmembrane helix</keyword>
<proteinExistence type="predicted"/>
<name>A0A1C7I724_9FIRM</name>